<name>A0A5S9NI21_9HYPH</name>
<dbReference type="InterPro" id="IPR052053">
    <property type="entry name" value="IM_YidH-like"/>
</dbReference>
<dbReference type="AlphaFoldDB" id="A0A5S9NI21"/>
<dbReference type="InterPro" id="IPR003807">
    <property type="entry name" value="DUF202"/>
</dbReference>
<feature type="transmembrane region" description="Helical" evidence="6">
    <location>
        <begin position="103"/>
        <end position="125"/>
    </location>
</feature>
<organism evidence="8 9">
    <name type="scientific">Starkeya nomas</name>
    <dbReference type="NCBI Taxonomy" id="2666134"/>
    <lineage>
        <taxon>Bacteria</taxon>
        <taxon>Pseudomonadati</taxon>
        <taxon>Pseudomonadota</taxon>
        <taxon>Alphaproteobacteria</taxon>
        <taxon>Hyphomicrobiales</taxon>
        <taxon>Xanthobacteraceae</taxon>
        <taxon>Starkeya</taxon>
    </lineage>
</organism>
<evidence type="ECO:0000259" key="7">
    <source>
        <dbReference type="Pfam" id="PF02656"/>
    </source>
</evidence>
<evidence type="ECO:0000256" key="4">
    <source>
        <dbReference type="ARBA" id="ARBA00022989"/>
    </source>
</evidence>
<keyword evidence="5 6" id="KW-0472">Membrane</keyword>
<evidence type="ECO:0000313" key="8">
    <source>
        <dbReference type="EMBL" id="CAA0090220.1"/>
    </source>
</evidence>
<sequence length="127" mass="14103">MDAEREGARATREALDHEPDYRFTLANERTYLAWVRTALGLLAGSVAIVQLVPGFAVLDARKLLGCLLALISMTIMIYCSWRWRVVQQAMRRDEDLPPTAAVWLLTTAILMISAIVLGLIVAYGVGR</sequence>
<dbReference type="RefSeq" id="WP_159598186.1">
    <property type="nucleotide sequence ID" value="NZ_CACSAS010000001.1"/>
</dbReference>
<keyword evidence="2" id="KW-1003">Cell membrane</keyword>
<dbReference type="Pfam" id="PF02656">
    <property type="entry name" value="DUF202"/>
    <property type="match status" value="1"/>
</dbReference>
<evidence type="ECO:0000313" key="9">
    <source>
        <dbReference type="Proteomes" id="UP000433050"/>
    </source>
</evidence>
<feature type="transmembrane region" description="Helical" evidence="6">
    <location>
        <begin position="64"/>
        <end position="83"/>
    </location>
</feature>
<protein>
    <submittedName>
        <fullName evidence="8">Inner membrane protein YidH</fullName>
    </submittedName>
</protein>
<reference evidence="8 9" key="1">
    <citation type="submission" date="2019-12" db="EMBL/GenBank/DDBJ databases">
        <authorList>
            <person name="Reyes-Prieto M."/>
        </authorList>
    </citation>
    <scope>NUCLEOTIDE SEQUENCE [LARGE SCALE GENOMIC DNA]</scope>
    <source>
        <strain evidence="8">HF14-78462</strain>
    </source>
</reference>
<comment type="subcellular location">
    <subcellularLocation>
        <location evidence="1">Cell membrane</location>
        <topology evidence="1">Multi-pass membrane protein</topology>
    </subcellularLocation>
</comment>
<evidence type="ECO:0000256" key="3">
    <source>
        <dbReference type="ARBA" id="ARBA00022692"/>
    </source>
</evidence>
<dbReference type="PANTHER" id="PTHR34187">
    <property type="entry name" value="FGR18P"/>
    <property type="match status" value="1"/>
</dbReference>
<feature type="transmembrane region" description="Helical" evidence="6">
    <location>
        <begin position="31"/>
        <end position="52"/>
    </location>
</feature>
<evidence type="ECO:0000256" key="5">
    <source>
        <dbReference type="ARBA" id="ARBA00023136"/>
    </source>
</evidence>
<dbReference type="Proteomes" id="UP000433050">
    <property type="component" value="Unassembled WGS sequence"/>
</dbReference>
<keyword evidence="3 6" id="KW-0812">Transmembrane</keyword>
<evidence type="ECO:0000256" key="1">
    <source>
        <dbReference type="ARBA" id="ARBA00004651"/>
    </source>
</evidence>
<dbReference type="GO" id="GO:0005886">
    <property type="term" value="C:plasma membrane"/>
    <property type="evidence" value="ECO:0007669"/>
    <property type="project" value="UniProtKB-SubCell"/>
</dbReference>
<accession>A0A5S9NI21</accession>
<feature type="domain" description="DUF202" evidence="7">
    <location>
        <begin position="22"/>
        <end position="88"/>
    </location>
</feature>
<evidence type="ECO:0000256" key="6">
    <source>
        <dbReference type="SAM" id="Phobius"/>
    </source>
</evidence>
<keyword evidence="9" id="KW-1185">Reference proteome</keyword>
<evidence type="ECO:0000256" key="2">
    <source>
        <dbReference type="ARBA" id="ARBA00022475"/>
    </source>
</evidence>
<dbReference type="EMBL" id="CACSAS010000001">
    <property type="protein sequence ID" value="CAA0090220.1"/>
    <property type="molecule type" value="Genomic_DNA"/>
</dbReference>
<keyword evidence="4 6" id="KW-1133">Transmembrane helix</keyword>
<gene>
    <name evidence="8" type="primary">yidH_1</name>
    <name evidence="8" type="ORF">STARVERO_01123</name>
</gene>
<dbReference type="PANTHER" id="PTHR34187:SF2">
    <property type="entry name" value="DUF202 DOMAIN-CONTAINING PROTEIN"/>
    <property type="match status" value="1"/>
</dbReference>
<proteinExistence type="predicted"/>